<evidence type="ECO:0000259" key="1">
    <source>
        <dbReference type="Pfam" id="PF00391"/>
    </source>
</evidence>
<dbReference type="Pfam" id="PF00391">
    <property type="entry name" value="PEP-utilizers"/>
    <property type="match status" value="1"/>
</dbReference>
<organism evidence="2 3">
    <name type="scientific">Rhodococcus cercidiphylli</name>
    <dbReference type="NCBI Taxonomy" id="489916"/>
    <lineage>
        <taxon>Bacteria</taxon>
        <taxon>Bacillati</taxon>
        <taxon>Actinomycetota</taxon>
        <taxon>Actinomycetes</taxon>
        <taxon>Mycobacteriales</taxon>
        <taxon>Nocardiaceae</taxon>
        <taxon>Rhodococcus</taxon>
    </lineage>
</organism>
<dbReference type="Gene3D" id="3.50.30.10">
    <property type="entry name" value="Phosphohistidine domain"/>
    <property type="match status" value="1"/>
</dbReference>
<comment type="caution">
    <text evidence="2">The sequence shown here is derived from an EMBL/GenBank/DDBJ whole genome shotgun (WGS) entry which is preliminary data.</text>
</comment>
<dbReference type="RefSeq" id="WP_317548029.1">
    <property type="nucleotide sequence ID" value="NZ_JAWLKE010000003.1"/>
</dbReference>
<evidence type="ECO:0000313" key="3">
    <source>
        <dbReference type="Proteomes" id="UP001185899"/>
    </source>
</evidence>
<name>A0ABU4AWI0_9NOCA</name>
<sequence length="794" mass="86874">MTTQDSLVDDDSARFEVVGRGLTVYESTEPIVGRAKWLDSPDDVISFVESGEDVSDVIVIARGGTTTFLAMALNAGVRGVLTLQGAPESHLGILSREYGIPCIMSVAFDRGVRTARAETVPADGVLLSMNVSSRPEGVVSVEHGAPVDDSPVEDTGGPAMSAEQMAQIQALLANFQAEVPHGSEGDAIMQTRLTTNVLDLDDPAHDHDLSTEEVNDILRYLAWNEWDALAARATEGESGLIPRQEYEAMGILDSWFQHPRWLELIEQRVGRDGVEQIGARARTEVGTKINLLHNWACAAAASFGRGIALEVGLHDYDYKAGLVTDAMSSARRLYKGLWGSGPMFSSMRNYRAPVLDPSWVERFETDRMPLDDASARSTFQRFNGALELLGFLVHFDNRLGLGDSGPYPTADGGFVIVRDLFVNEPAYEWSATTAGLPYAVTIAMFFAPEGGLETKVVDLSTLFTEPANYLPFVTGVAVYAREKFDTPMEELRTLSLSDMTSLRDQAESASEALYKYIASMTQEEKILAGAVVYASGFLMPFARAAGMFDELVADHGMMSLDPVTRECYDTIISGVATELIPRLFLTGSWANEVPPHSGDTVVTADNEFEILHAIRVRGFASADQIASTTGLRPEDITPVLDAADAAGHVKQRTGRIVGARLTPTGRARHLLIGRTQVSDDQRQALTSSYDAFLVPNRAFKTLTTRWQTEKQLDATTTELTTIHATATSVLADASRVDARFGRYEPRLTSAFDRFRNGDTDALAKPLSESYHDVWMELHEDMLVTLGRERTNDDE</sequence>
<proteinExistence type="predicted"/>
<dbReference type="Gene3D" id="1.10.10.10">
    <property type="entry name" value="Winged helix-like DNA-binding domain superfamily/Winged helix DNA-binding domain"/>
    <property type="match status" value="1"/>
</dbReference>
<protein>
    <submittedName>
        <fullName evidence="2">PEP-utilizing enzyme</fullName>
    </submittedName>
</protein>
<reference evidence="2 3" key="1">
    <citation type="submission" date="2023-10" db="EMBL/GenBank/DDBJ databases">
        <title>Development of a sustainable strategy for remediation of hydrocarbon-contaminated territories based on the waste exchange concept.</title>
        <authorList>
            <person name="Krivoruchko A."/>
        </authorList>
    </citation>
    <scope>NUCLEOTIDE SEQUENCE [LARGE SCALE GENOMIC DNA]</scope>
    <source>
        <strain evidence="2 3">IEGM 1322</strain>
    </source>
</reference>
<feature type="domain" description="PEP-utilising enzyme mobile" evidence="1">
    <location>
        <begin position="57"/>
        <end position="107"/>
    </location>
</feature>
<accession>A0ABU4AWI0</accession>
<evidence type="ECO:0000313" key="2">
    <source>
        <dbReference type="EMBL" id="MDV6230595.1"/>
    </source>
</evidence>
<dbReference type="EMBL" id="JAWLKE010000003">
    <property type="protein sequence ID" value="MDV6230595.1"/>
    <property type="molecule type" value="Genomic_DNA"/>
</dbReference>
<gene>
    <name evidence="2" type="ORF">R3P95_08555</name>
</gene>
<dbReference type="SUPFAM" id="SSF52009">
    <property type="entry name" value="Phosphohistidine domain"/>
    <property type="match status" value="1"/>
</dbReference>
<dbReference type="InterPro" id="IPR036637">
    <property type="entry name" value="Phosphohistidine_dom_sf"/>
</dbReference>
<keyword evidence="3" id="KW-1185">Reference proteome</keyword>
<dbReference type="InterPro" id="IPR008279">
    <property type="entry name" value="PEP-util_enz_mobile_dom"/>
</dbReference>
<dbReference type="Proteomes" id="UP001185899">
    <property type="component" value="Unassembled WGS sequence"/>
</dbReference>
<dbReference type="InterPro" id="IPR036388">
    <property type="entry name" value="WH-like_DNA-bd_sf"/>
</dbReference>